<dbReference type="Proteomes" id="UP000034601">
    <property type="component" value="Unassembled WGS sequence"/>
</dbReference>
<dbReference type="EMBL" id="LCAB01000002">
    <property type="protein sequence ID" value="KKR83706.1"/>
    <property type="molecule type" value="Genomic_DNA"/>
</dbReference>
<dbReference type="GO" id="GO:0016757">
    <property type="term" value="F:glycosyltransferase activity"/>
    <property type="evidence" value="ECO:0007669"/>
    <property type="project" value="UniProtKB-KW"/>
</dbReference>
<keyword evidence="3 5" id="KW-0808">Transferase</keyword>
<name>A0A0G0U8Z0_9BACT</name>
<dbReference type="InterPro" id="IPR029044">
    <property type="entry name" value="Nucleotide-diphossugar_trans"/>
</dbReference>
<dbReference type="AlphaFoldDB" id="A0A0G0U8Z0"/>
<dbReference type="PANTHER" id="PTHR43179:SF12">
    <property type="entry name" value="GALACTOFURANOSYLTRANSFERASE GLFT2"/>
    <property type="match status" value="1"/>
</dbReference>
<evidence type="ECO:0000313" key="6">
    <source>
        <dbReference type="Proteomes" id="UP000034601"/>
    </source>
</evidence>
<evidence type="ECO:0000313" key="5">
    <source>
        <dbReference type="EMBL" id="KKR83706.1"/>
    </source>
</evidence>
<dbReference type="SUPFAM" id="SSF53448">
    <property type="entry name" value="Nucleotide-diphospho-sugar transferases"/>
    <property type="match status" value="1"/>
</dbReference>
<dbReference type="CDD" id="cd04186">
    <property type="entry name" value="GT_2_like_c"/>
    <property type="match status" value="1"/>
</dbReference>
<comment type="caution">
    <text evidence="5">The sequence shown here is derived from an EMBL/GenBank/DDBJ whole genome shotgun (WGS) entry which is preliminary data.</text>
</comment>
<evidence type="ECO:0000259" key="4">
    <source>
        <dbReference type="Pfam" id="PF00535"/>
    </source>
</evidence>
<comment type="similarity">
    <text evidence="1">Belongs to the glycosyltransferase 2 family.</text>
</comment>
<accession>A0A0G0U8Z0</accession>
<gene>
    <name evidence="5" type="ORF">UU29_C0002G0019</name>
</gene>
<dbReference type="InterPro" id="IPR001173">
    <property type="entry name" value="Glyco_trans_2-like"/>
</dbReference>
<keyword evidence="2" id="KW-0328">Glycosyltransferase</keyword>
<reference evidence="5 6" key="1">
    <citation type="journal article" date="2015" name="Nature">
        <title>rRNA introns, odd ribosomes, and small enigmatic genomes across a large radiation of phyla.</title>
        <authorList>
            <person name="Brown C.T."/>
            <person name="Hug L.A."/>
            <person name="Thomas B.C."/>
            <person name="Sharon I."/>
            <person name="Castelle C.J."/>
            <person name="Singh A."/>
            <person name="Wilkins M.J."/>
            <person name="Williams K.H."/>
            <person name="Banfield J.F."/>
        </authorList>
    </citation>
    <scope>NUCLEOTIDE SEQUENCE [LARGE SCALE GENOMIC DNA]</scope>
</reference>
<dbReference type="Gene3D" id="3.90.550.10">
    <property type="entry name" value="Spore Coat Polysaccharide Biosynthesis Protein SpsA, Chain A"/>
    <property type="match status" value="1"/>
</dbReference>
<sequence>MEREGKIFIIIINYNGLSDTLKCLKSLEKVKVEKYKVKTLVIDNASQKNELAVIHQRFHKVITVQNNQNLGFTGANNLGVNRALKEGADYLLLLNNDTVVTPDFLRSLIHFIHHKKRVGVIAPVMLLQREGRMVYNVGGKIRPFGRCPNIVISALEGFRPKKVDYVCGAGLFTSREVIEKVGLLDDNYFFGFEDIDYCQRAKKLGYEIWIDPQAVITHKEGGSLKETAPLKIYYNLRNNLIFVTKFFNIYQKTVALFYLVSISLKICTNNRFFYRPVYWAWYDFLTHRSGKVRSDLETKLHS</sequence>
<evidence type="ECO:0000256" key="3">
    <source>
        <dbReference type="ARBA" id="ARBA00022679"/>
    </source>
</evidence>
<evidence type="ECO:0000256" key="2">
    <source>
        <dbReference type="ARBA" id="ARBA00022676"/>
    </source>
</evidence>
<evidence type="ECO:0000256" key="1">
    <source>
        <dbReference type="ARBA" id="ARBA00006739"/>
    </source>
</evidence>
<organism evidence="5 6">
    <name type="scientific">Candidatus Daviesbacteria bacterium GW2011_GWA2_40_9</name>
    <dbReference type="NCBI Taxonomy" id="1618424"/>
    <lineage>
        <taxon>Bacteria</taxon>
        <taxon>Candidatus Daviesiibacteriota</taxon>
    </lineage>
</organism>
<proteinExistence type="inferred from homology"/>
<dbReference type="PANTHER" id="PTHR43179">
    <property type="entry name" value="RHAMNOSYLTRANSFERASE WBBL"/>
    <property type="match status" value="1"/>
</dbReference>
<protein>
    <submittedName>
        <fullName evidence="5">Glycosyltransferase</fullName>
    </submittedName>
</protein>
<dbReference type="Pfam" id="PF00535">
    <property type="entry name" value="Glycos_transf_2"/>
    <property type="match status" value="1"/>
</dbReference>
<feature type="domain" description="Glycosyltransferase 2-like" evidence="4">
    <location>
        <begin position="9"/>
        <end position="126"/>
    </location>
</feature>